<dbReference type="Pfam" id="PF00005">
    <property type="entry name" value="ABC_tran"/>
    <property type="match status" value="1"/>
</dbReference>
<dbReference type="Proteomes" id="UP000576082">
    <property type="component" value="Unassembled WGS sequence"/>
</dbReference>
<dbReference type="CDD" id="cd03230">
    <property type="entry name" value="ABC_DR_subfamily_A"/>
    <property type="match status" value="1"/>
</dbReference>
<gene>
    <name evidence="5" type="ORF">HHU12_23120</name>
</gene>
<dbReference type="GO" id="GO:0016887">
    <property type="term" value="F:ATP hydrolysis activity"/>
    <property type="evidence" value="ECO:0007669"/>
    <property type="project" value="InterPro"/>
</dbReference>
<dbReference type="GO" id="GO:0005524">
    <property type="term" value="F:ATP binding"/>
    <property type="evidence" value="ECO:0007669"/>
    <property type="project" value="UniProtKB-KW"/>
</dbReference>
<name>A0A7X9XBL9_9BACT</name>
<evidence type="ECO:0000256" key="3">
    <source>
        <dbReference type="ARBA" id="ARBA00022840"/>
    </source>
</evidence>
<dbReference type="PANTHER" id="PTHR42939:SF1">
    <property type="entry name" value="ABC TRANSPORTER ATP-BINDING PROTEIN ALBC-RELATED"/>
    <property type="match status" value="1"/>
</dbReference>
<evidence type="ECO:0000313" key="5">
    <source>
        <dbReference type="EMBL" id="NME70885.1"/>
    </source>
</evidence>
<dbReference type="InterPro" id="IPR051782">
    <property type="entry name" value="ABC_Transporter_VariousFunc"/>
</dbReference>
<dbReference type="InterPro" id="IPR017871">
    <property type="entry name" value="ABC_transporter-like_CS"/>
</dbReference>
<dbReference type="InterPro" id="IPR003439">
    <property type="entry name" value="ABC_transporter-like_ATP-bd"/>
</dbReference>
<organism evidence="5 6">
    <name type="scientific">Flammeovirga aprica JL-4</name>
    <dbReference type="NCBI Taxonomy" id="694437"/>
    <lineage>
        <taxon>Bacteria</taxon>
        <taxon>Pseudomonadati</taxon>
        <taxon>Bacteroidota</taxon>
        <taxon>Cytophagia</taxon>
        <taxon>Cytophagales</taxon>
        <taxon>Flammeovirgaceae</taxon>
        <taxon>Flammeovirga</taxon>
    </lineage>
</organism>
<keyword evidence="2" id="KW-0547">Nucleotide-binding</keyword>
<feature type="domain" description="ABC transporter" evidence="4">
    <location>
        <begin position="2"/>
        <end position="227"/>
    </location>
</feature>
<dbReference type="RefSeq" id="WP_169659113.1">
    <property type="nucleotide sequence ID" value="NZ_JABANE010000077.1"/>
</dbReference>
<evidence type="ECO:0000256" key="2">
    <source>
        <dbReference type="ARBA" id="ARBA00022741"/>
    </source>
</evidence>
<dbReference type="PANTHER" id="PTHR42939">
    <property type="entry name" value="ABC TRANSPORTER ATP-BINDING PROTEIN ALBC-RELATED"/>
    <property type="match status" value="1"/>
</dbReference>
<dbReference type="SUPFAM" id="SSF52540">
    <property type="entry name" value="P-loop containing nucleoside triphosphate hydrolases"/>
    <property type="match status" value="1"/>
</dbReference>
<sequence length="287" mass="32074">MISINNLTFGYSRRKILYDNLDLELQEGNIYGLLGENGAGKSTLLMLIAGLKRPHHGTVDVGGHYAADASPEFLREVFFIPEEMTFPNISIESYVGVIEPFYPKFDVTAFFEMISEFGLTPDMTLHNMSYGQKKKALISLGLASNTRLLLMDEPTNGLDIPSKSQFRKLVAKYMSDDRVFLISTHQVRDLESLIDPIVIVDSGKVVFNETLDSITEQLLFTTADKVEEEDVIYLEKGIADDKVVAKNTLGDISRVNLELLFNAVLSEKNKMADTLSTSLKTKNHHGI</sequence>
<dbReference type="InterPro" id="IPR003593">
    <property type="entry name" value="AAA+_ATPase"/>
</dbReference>
<keyword evidence="6" id="KW-1185">Reference proteome</keyword>
<evidence type="ECO:0000256" key="1">
    <source>
        <dbReference type="ARBA" id="ARBA00022448"/>
    </source>
</evidence>
<dbReference type="Gene3D" id="3.40.50.300">
    <property type="entry name" value="P-loop containing nucleotide triphosphate hydrolases"/>
    <property type="match status" value="1"/>
</dbReference>
<keyword evidence="1" id="KW-0813">Transport</keyword>
<keyword evidence="3 5" id="KW-0067">ATP-binding</keyword>
<dbReference type="PROSITE" id="PS00211">
    <property type="entry name" value="ABC_TRANSPORTER_1"/>
    <property type="match status" value="1"/>
</dbReference>
<evidence type="ECO:0000259" key="4">
    <source>
        <dbReference type="PROSITE" id="PS50893"/>
    </source>
</evidence>
<reference evidence="5 6" key="1">
    <citation type="submission" date="2020-04" db="EMBL/GenBank/DDBJ databases">
        <title>Flammeovirga sp. SR4, a novel species isolated from seawater.</title>
        <authorList>
            <person name="Wang X."/>
        </authorList>
    </citation>
    <scope>NUCLEOTIDE SEQUENCE [LARGE SCALE GENOMIC DNA]</scope>
    <source>
        <strain evidence="5 6">ATCC 23126</strain>
    </source>
</reference>
<proteinExistence type="predicted"/>
<dbReference type="InterPro" id="IPR027417">
    <property type="entry name" value="P-loop_NTPase"/>
</dbReference>
<comment type="caution">
    <text evidence="5">The sequence shown here is derived from an EMBL/GenBank/DDBJ whole genome shotgun (WGS) entry which is preliminary data.</text>
</comment>
<dbReference type="PROSITE" id="PS50893">
    <property type="entry name" value="ABC_TRANSPORTER_2"/>
    <property type="match status" value="1"/>
</dbReference>
<dbReference type="SMART" id="SM00382">
    <property type="entry name" value="AAA"/>
    <property type="match status" value="1"/>
</dbReference>
<evidence type="ECO:0000313" key="6">
    <source>
        <dbReference type="Proteomes" id="UP000576082"/>
    </source>
</evidence>
<accession>A0A7X9XBL9</accession>
<protein>
    <submittedName>
        <fullName evidence="5">ABC transporter ATP-binding protein</fullName>
    </submittedName>
</protein>
<dbReference type="EMBL" id="JABANE010000077">
    <property type="protein sequence ID" value="NME70885.1"/>
    <property type="molecule type" value="Genomic_DNA"/>
</dbReference>
<dbReference type="AlphaFoldDB" id="A0A7X9XBL9"/>